<reference evidence="6 7" key="1">
    <citation type="submission" date="2014-05" db="EMBL/GenBank/DDBJ databases">
        <title>Draft Genome Sequence of Nitratireductor basaltis Strain UMTGB225, A Marine Bacterium Isolated from Green Barrel Tunicate.</title>
        <authorList>
            <person name="Gan H.Y."/>
        </authorList>
    </citation>
    <scope>NUCLEOTIDE SEQUENCE [LARGE SCALE GENOMIC DNA]</scope>
    <source>
        <strain evidence="6 7">UMTGB225</strain>
    </source>
</reference>
<keyword evidence="3 4" id="KW-0732">Signal</keyword>
<evidence type="ECO:0000313" key="7">
    <source>
        <dbReference type="Proteomes" id="UP000053675"/>
    </source>
</evidence>
<dbReference type="eggNOG" id="COG4166">
    <property type="taxonomic scope" value="Bacteria"/>
</dbReference>
<dbReference type="CDD" id="cd08497">
    <property type="entry name" value="MbnE-like"/>
    <property type="match status" value="1"/>
</dbReference>
<protein>
    <submittedName>
        <fullName evidence="6">Twin-arginine translocation pathway signal</fullName>
    </submittedName>
</protein>
<feature type="chain" id="PRO_5001783230" evidence="4">
    <location>
        <begin position="32"/>
        <end position="625"/>
    </location>
</feature>
<dbReference type="SUPFAM" id="SSF53850">
    <property type="entry name" value="Periplasmic binding protein-like II"/>
    <property type="match status" value="1"/>
</dbReference>
<evidence type="ECO:0000256" key="3">
    <source>
        <dbReference type="ARBA" id="ARBA00022729"/>
    </source>
</evidence>
<dbReference type="GO" id="GO:0042884">
    <property type="term" value="P:microcin transport"/>
    <property type="evidence" value="ECO:0007669"/>
    <property type="project" value="TreeGrafter"/>
</dbReference>
<dbReference type="OrthoDB" id="9803988at2"/>
<evidence type="ECO:0000256" key="4">
    <source>
        <dbReference type="SAM" id="SignalP"/>
    </source>
</evidence>
<name>A0A084UEG1_9HYPH</name>
<comment type="subcellular location">
    <subcellularLocation>
        <location evidence="1">Periplasm</location>
    </subcellularLocation>
</comment>
<evidence type="ECO:0000256" key="1">
    <source>
        <dbReference type="ARBA" id="ARBA00004418"/>
    </source>
</evidence>
<dbReference type="AlphaFoldDB" id="A0A084UEG1"/>
<dbReference type="EMBL" id="JMQM01000001">
    <property type="protein sequence ID" value="KFB11347.1"/>
    <property type="molecule type" value="Genomic_DNA"/>
</dbReference>
<feature type="domain" description="Solute-binding protein family 5" evidence="5">
    <location>
        <begin position="121"/>
        <end position="528"/>
    </location>
</feature>
<organism evidence="6 7">
    <name type="scientific">Nitratireductor basaltis</name>
    <dbReference type="NCBI Taxonomy" id="472175"/>
    <lineage>
        <taxon>Bacteria</taxon>
        <taxon>Pseudomonadati</taxon>
        <taxon>Pseudomonadota</taxon>
        <taxon>Alphaproteobacteria</taxon>
        <taxon>Hyphomicrobiales</taxon>
        <taxon>Phyllobacteriaceae</taxon>
        <taxon>Nitratireductor</taxon>
    </lineage>
</organism>
<dbReference type="Gene3D" id="3.10.105.10">
    <property type="entry name" value="Dipeptide-binding Protein, Domain 3"/>
    <property type="match status" value="1"/>
</dbReference>
<dbReference type="PATRIC" id="fig|472175.3.peg.2387"/>
<dbReference type="PANTHER" id="PTHR30290:SF64">
    <property type="entry name" value="ABC TRANSPORTER PERIPLASMIC BINDING PROTEIN"/>
    <property type="match status" value="1"/>
</dbReference>
<dbReference type="PROSITE" id="PS51318">
    <property type="entry name" value="TAT"/>
    <property type="match status" value="1"/>
</dbReference>
<dbReference type="GO" id="GO:0015833">
    <property type="term" value="P:peptide transport"/>
    <property type="evidence" value="ECO:0007669"/>
    <property type="project" value="TreeGrafter"/>
</dbReference>
<evidence type="ECO:0000259" key="5">
    <source>
        <dbReference type="Pfam" id="PF00496"/>
    </source>
</evidence>
<feature type="signal peptide" evidence="4">
    <location>
        <begin position="1"/>
        <end position="31"/>
    </location>
</feature>
<accession>A0A084UEG1</accession>
<sequence length="625" mass="71079">MSDRFELNRRHFLSGCGAAVASTFLSAPALAQLPTDKALFGLSAFGELKYQPGFTHFEYAAPEAPKGGMFRFQPSYWFFNQSTLTFNTLNSFVLGGDAPPRMELCFDSLMVRAYDEPDALYGLVAESVTISPDRNSYHFKLRPEARFHDDSPLTAQDLAFTYDLLKEKGHPQLRLPLGVLEEAVAEGDHAFRLTFDGSQNDRAILDLVTYPILSKAFYSEHPFDSSQLNAPLGSGPYKVGRYDAGTFIIYDRVADYWAADLPVNRGLYHFDQIRIDFFRDRNAGFEAFKKGDVEWREEFTSKVWATGYDFPAINDGRVVKNEVPGEKRPDMQAWALNQRRERFQDMRVRQAVSLCYDFVWTNRNFFYGIYERSESPFQKSDFMAEGTPSREELALLEPFRGQIPEEAFGKAVKPPESDGSGRDRNNLQRAGALLDEAGWKTDGTVRRNANGEPLTLEYIVRDEVFVRVETPFIENMRRIGIDASIRLLDASQYQARIASFDFDMAGLRQSLGGTPAVDGLKQLFHSQSAATDGTRNLPGTRSEAVDSLIDIAGQAQTRADLVIALRALDRVVRARHDWIMQFHSANHRLAYWDIYGFKEQKPDYFFPVEMLWWYDEEKARAIGKA</sequence>
<proteinExistence type="inferred from homology"/>
<gene>
    <name evidence="6" type="ORF">EL18_02395</name>
</gene>
<dbReference type="Gene3D" id="3.40.190.10">
    <property type="entry name" value="Periplasmic binding protein-like II"/>
    <property type="match status" value="1"/>
</dbReference>
<dbReference type="GO" id="GO:0043190">
    <property type="term" value="C:ATP-binding cassette (ABC) transporter complex"/>
    <property type="evidence" value="ECO:0007669"/>
    <property type="project" value="InterPro"/>
</dbReference>
<evidence type="ECO:0000313" key="6">
    <source>
        <dbReference type="EMBL" id="KFB11347.1"/>
    </source>
</evidence>
<dbReference type="PANTHER" id="PTHR30290">
    <property type="entry name" value="PERIPLASMIC BINDING COMPONENT OF ABC TRANSPORTER"/>
    <property type="match status" value="1"/>
</dbReference>
<dbReference type="InterPro" id="IPR006311">
    <property type="entry name" value="TAT_signal"/>
</dbReference>
<dbReference type="Pfam" id="PF00496">
    <property type="entry name" value="SBP_bac_5"/>
    <property type="match status" value="1"/>
</dbReference>
<dbReference type="InterPro" id="IPR000914">
    <property type="entry name" value="SBP_5_dom"/>
</dbReference>
<dbReference type="GO" id="GO:1904680">
    <property type="term" value="F:peptide transmembrane transporter activity"/>
    <property type="evidence" value="ECO:0007669"/>
    <property type="project" value="TreeGrafter"/>
</dbReference>
<dbReference type="GO" id="GO:0030288">
    <property type="term" value="C:outer membrane-bounded periplasmic space"/>
    <property type="evidence" value="ECO:0007669"/>
    <property type="project" value="TreeGrafter"/>
</dbReference>
<dbReference type="PIRSF" id="PIRSF002741">
    <property type="entry name" value="MppA"/>
    <property type="match status" value="1"/>
</dbReference>
<dbReference type="RefSeq" id="WP_036483201.1">
    <property type="nucleotide sequence ID" value="NZ_JMQM01000001.1"/>
</dbReference>
<keyword evidence="7" id="KW-1185">Reference proteome</keyword>
<evidence type="ECO:0000256" key="2">
    <source>
        <dbReference type="ARBA" id="ARBA00005695"/>
    </source>
</evidence>
<dbReference type="Proteomes" id="UP000053675">
    <property type="component" value="Unassembled WGS sequence"/>
</dbReference>
<dbReference type="InterPro" id="IPR039424">
    <property type="entry name" value="SBP_5"/>
</dbReference>
<dbReference type="InterPro" id="IPR030678">
    <property type="entry name" value="Peptide/Ni-bd"/>
</dbReference>
<comment type="caution">
    <text evidence="6">The sequence shown here is derived from an EMBL/GenBank/DDBJ whole genome shotgun (WGS) entry which is preliminary data.</text>
</comment>
<comment type="similarity">
    <text evidence="2">Belongs to the bacterial solute-binding protein 5 family.</text>
</comment>
<dbReference type="STRING" id="472175.EL18_02395"/>